<dbReference type="InterPro" id="IPR017871">
    <property type="entry name" value="ABC_transporter-like_CS"/>
</dbReference>
<dbReference type="SMART" id="SM00382">
    <property type="entry name" value="AAA"/>
    <property type="match status" value="1"/>
</dbReference>
<feature type="transmembrane region" description="Helical" evidence="9">
    <location>
        <begin position="172"/>
        <end position="189"/>
    </location>
</feature>
<evidence type="ECO:0000313" key="13">
    <source>
        <dbReference type="Proteomes" id="UP001268577"/>
    </source>
</evidence>
<dbReference type="GO" id="GO:0015421">
    <property type="term" value="F:ABC-type oligopeptide transporter activity"/>
    <property type="evidence" value="ECO:0007669"/>
    <property type="project" value="TreeGrafter"/>
</dbReference>
<keyword evidence="7 9" id="KW-1133">Transmembrane helix</keyword>
<dbReference type="RefSeq" id="WP_311985551.1">
    <property type="nucleotide sequence ID" value="NZ_JARQBZ010000025.1"/>
</dbReference>
<dbReference type="Pfam" id="PF00005">
    <property type="entry name" value="ABC_tran"/>
    <property type="match status" value="1"/>
</dbReference>
<dbReference type="SUPFAM" id="SSF90123">
    <property type="entry name" value="ABC transporter transmembrane region"/>
    <property type="match status" value="1"/>
</dbReference>
<keyword evidence="4 9" id="KW-0812">Transmembrane</keyword>
<dbReference type="InterPro" id="IPR003439">
    <property type="entry name" value="ABC_transporter-like_ATP-bd"/>
</dbReference>
<dbReference type="InterPro" id="IPR003593">
    <property type="entry name" value="AAA+_ATPase"/>
</dbReference>
<evidence type="ECO:0000256" key="9">
    <source>
        <dbReference type="SAM" id="Phobius"/>
    </source>
</evidence>
<keyword evidence="6 12" id="KW-0067">ATP-binding</keyword>
<name>A0AAW8UCT1_9ENTE</name>
<accession>A0AAW8UCT1</accession>
<evidence type="ECO:0000256" key="7">
    <source>
        <dbReference type="ARBA" id="ARBA00022989"/>
    </source>
</evidence>
<dbReference type="Pfam" id="PF00664">
    <property type="entry name" value="ABC_membrane"/>
    <property type="match status" value="1"/>
</dbReference>
<protein>
    <submittedName>
        <fullName evidence="12">ABC transporter ATP-binding protein</fullName>
    </submittedName>
</protein>
<evidence type="ECO:0000256" key="5">
    <source>
        <dbReference type="ARBA" id="ARBA00022741"/>
    </source>
</evidence>
<feature type="domain" description="ABC transmembrane type-1" evidence="11">
    <location>
        <begin position="35"/>
        <end position="313"/>
    </location>
</feature>
<comment type="subcellular location">
    <subcellularLocation>
        <location evidence="1">Cell membrane</location>
        <topology evidence="1">Multi-pass membrane protein</topology>
    </subcellularLocation>
</comment>
<dbReference type="GO" id="GO:0005524">
    <property type="term" value="F:ATP binding"/>
    <property type="evidence" value="ECO:0007669"/>
    <property type="project" value="UniProtKB-KW"/>
</dbReference>
<dbReference type="PANTHER" id="PTHR43394">
    <property type="entry name" value="ATP-DEPENDENT PERMEASE MDL1, MITOCHONDRIAL"/>
    <property type="match status" value="1"/>
</dbReference>
<dbReference type="SUPFAM" id="SSF52540">
    <property type="entry name" value="P-loop containing nucleoside triphosphate hydrolases"/>
    <property type="match status" value="1"/>
</dbReference>
<comment type="caution">
    <text evidence="12">The sequence shown here is derived from an EMBL/GenBank/DDBJ whole genome shotgun (WGS) entry which is preliminary data.</text>
</comment>
<evidence type="ECO:0000256" key="2">
    <source>
        <dbReference type="ARBA" id="ARBA00022448"/>
    </source>
</evidence>
<dbReference type="Gene3D" id="3.40.50.300">
    <property type="entry name" value="P-loop containing nucleotide triphosphate hydrolases"/>
    <property type="match status" value="1"/>
</dbReference>
<feature type="transmembrane region" description="Helical" evidence="9">
    <location>
        <begin position="146"/>
        <end position="166"/>
    </location>
</feature>
<gene>
    <name evidence="12" type="ORF">P7H70_11990</name>
</gene>
<dbReference type="Proteomes" id="UP001268577">
    <property type="component" value="Unassembled WGS sequence"/>
</dbReference>
<dbReference type="InterPro" id="IPR011527">
    <property type="entry name" value="ABC1_TM_dom"/>
</dbReference>
<dbReference type="InterPro" id="IPR036640">
    <property type="entry name" value="ABC1_TM_sf"/>
</dbReference>
<evidence type="ECO:0000256" key="6">
    <source>
        <dbReference type="ARBA" id="ARBA00022840"/>
    </source>
</evidence>
<organism evidence="12 13">
    <name type="scientific">Vagococcus carniphilus</name>
    <dbReference type="NCBI Taxonomy" id="218144"/>
    <lineage>
        <taxon>Bacteria</taxon>
        <taxon>Bacillati</taxon>
        <taxon>Bacillota</taxon>
        <taxon>Bacilli</taxon>
        <taxon>Lactobacillales</taxon>
        <taxon>Enterococcaceae</taxon>
        <taxon>Vagococcus</taxon>
    </lineage>
</organism>
<evidence type="ECO:0000256" key="4">
    <source>
        <dbReference type="ARBA" id="ARBA00022692"/>
    </source>
</evidence>
<evidence type="ECO:0000259" key="10">
    <source>
        <dbReference type="PROSITE" id="PS50893"/>
    </source>
</evidence>
<keyword evidence="3" id="KW-1003">Cell membrane</keyword>
<keyword evidence="8 9" id="KW-0472">Membrane</keyword>
<feature type="transmembrane region" description="Helical" evidence="9">
    <location>
        <begin position="250"/>
        <end position="275"/>
    </location>
</feature>
<keyword evidence="5" id="KW-0547">Nucleotide-binding</keyword>
<dbReference type="Gene3D" id="1.20.1560.10">
    <property type="entry name" value="ABC transporter type 1, transmembrane domain"/>
    <property type="match status" value="1"/>
</dbReference>
<evidence type="ECO:0000256" key="3">
    <source>
        <dbReference type="ARBA" id="ARBA00022475"/>
    </source>
</evidence>
<dbReference type="FunFam" id="3.40.50.300:FF:000221">
    <property type="entry name" value="Multidrug ABC transporter ATP-binding protein"/>
    <property type="match status" value="1"/>
</dbReference>
<dbReference type="EMBL" id="JARQBZ010000025">
    <property type="protein sequence ID" value="MDT2834758.1"/>
    <property type="molecule type" value="Genomic_DNA"/>
</dbReference>
<evidence type="ECO:0000313" key="12">
    <source>
        <dbReference type="EMBL" id="MDT2834758.1"/>
    </source>
</evidence>
<dbReference type="GO" id="GO:0016887">
    <property type="term" value="F:ATP hydrolysis activity"/>
    <property type="evidence" value="ECO:0007669"/>
    <property type="project" value="InterPro"/>
</dbReference>
<evidence type="ECO:0000256" key="8">
    <source>
        <dbReference type="ARBA" id="ARBA00023136"/>
    </source>
</evidence>
<reference evidence="12" key="1">
    <citation type="submission" date="2023-03" db="EMBL/GenBank/DDBJ databases">
        <authorList>
            <person name="Shen W."/>
            <person name="Cai J."/>
        </authorList>
    </citation>
    <scope>NUCLEOTIDE SEQUENCE</scope>
    <source>
        <strain evidence="12">P96-3</strain>
    </source>
</reference>
<dbReference type="GO" id="GO:0005886">
    <property type="term" value="C:plasma membrane"/>
    <property type="evidence" value="ECO:0007669"/>
    <property type="project" value="UniProtKB-SubCell"/>
</dbReference>
<evidence type="ECO:0000259" key="11">
    <source>
        <dbReference type="PROSITE" id="PS50929"/>
    </source>
</evidence>
<keyword evidence="2" id="KW-0813">Transport</keyword>
<dbReference type="PANTHER" id="PTHR43394:SF1">
    <property type="entry name" value="ATP-BINDING CASSETTE SUB-FAMILY B MEMBER 10, MITOCHONDRIAL"/>
    <property type="match status" value="1"/>
</dbReference>
<feature type="transmembrane region" description="Helical" evidence="9">
    <location>
        <begin position="287"/>
        <end position="311"/>
    </location>
</feature>
<feature type="transmembrane region" description="Helical" evidence="9">
    <location>
        <begin position="33"/>
        <end position="55"/>
    </location>
</feature>
<feature type="transmembrane region" description="Helical" evidence="9">
    <location>
        <begin position="75"/>
        <end position="94"/>
    </location>
</feature>
<dbReference type="InterPro" id="IPR027417">
    <property type="entry name" value="P-loop_NTPase"/>
</dbReference>
<dbReference type="PROSITE" id="PS50893">
    <property type="entry name" value="ABC_TRANSPORTER_2"/>
    <property type="match status" value="1"/>
</dbReference>
<dbReference type="AlphaFoldDB" id="A0AAW8UCT1"/>
<dbReference type="CDD" id="cd18551">
    <property type="entry name" value="ABC_6TM_LmrA_like"/>
    <property type="match status" value="1"/>
</dbReference>
<dbReference type="PROSITE" id="PS00211">
    <property type="entry name" value="ABC_TRANSPORTER_1"/>
    <property type="match status" value="1"/>
</dbReference>
<feature type="domain" description="ABC transporter" evidence="10">
    <location>
        <begin position="345"/>
        <end position="580"/>
    </location>
</feature>
<dbReference type="InterPro" id="IPR039421">
    <property type="entry name" value="Type_1_exporter"/>
</dbReference>
<proteinExistence type="predicted"/>
<dbReference type="PROSITE" id="PS50929">
    <property type="entry name" value="ABC_TM1F"/>
    <property type="match status" value="1"/>
</dbReference>
<evidence type="ECO:0000256" key="1">
    <source>
        <dbReference type="ARBA" id="ARBA00004651"/>
    </source>
</evidence>
<sequence>MLQLKEKESIKKMNKNQPGLKELFQLTQPKKSWLAISVISSVFASLVGLAVPMIIQKMVDKSFSGISFNQGIMVVLLFVGQAVLSCITIYLLAYTGHFMVKKIREKLAHQSIYFPISYFQVERPGELVSRTINDTNLIKDFVSENIPTFISGIVTLICAIFILFYMDWKMTLLIFLAIPLAAIVIVPLGKKIFSISKKTQEQTAMFSADFGQVLSASPLVKASNGEEAVEADMKNGINKLFTYGKKEARIIATLNPIMSIVVMGIIMGIVAYGGYRVSQGTLSAGTLIAFILYLFQVVTPIVAFGTFFTSLQKVKGATERIINLLAEPIEDLTTGEAVNINEGALEFESVCFSYNEEAPLLQEINFSANINQTVAFVGPSGSGKSTLFSLIESFHQPKSGKIKYGKKDVTEFSLKEWRKKIGYVQQESMMLSGSIKDNLTFGLERDVSEAELDHVMELACGKEIIERLPEKYHSLVGERGSLLSGGERQRIAIARAFLRNPDILLLDEATASLDSHSEKVVQEGLQNLMKNRTTLVIAHRLSTVVNADQIVFLDHGKITGIGTHQELLETHEMYREFSIQQLTH</sequence>